<evidence type="ECO:0000256" key="1">
    <source>
        <dbReference type="ARBA" id="ARBA00001966"/>
    </source>
</evidence>
<evidence type="ECO:0000259" key="9">
    <source>
        <dbReference type="PROSITE" id="PS51918"/>
    </source>
</evidence>
<dbReference type="InterPro" id="IPR006638">
    <property type="entry name" value="Elp3/MiaA/NifB-like_rSAM"/>
</dbReference>
<organism evidence="10">
    <name type="scientific">marine metagenome</name>
    <dbReference type="NCBI Taxonomy" id="408172"/>
    <lineage>
        <taxon>unclassified sequences</taxon>
        <taxon>metagenomes</taxon>
        <taxon>ecological metagenomes</taxon>
    </lineage>
</organism>
<evidence type="ECO:0000256" key="3">
    <source>
        <dbReference type="ARBA" id="ARBA00022679"/>
    </source>
</evidence>
<name>A0A381RMV8_9ZZZZ</name>
<keyword evidence="3" id="KW-0808">Transferase</keyword>
<dbReference type="Pfam" id="PF04055">
    <property type="entry name" value="Radical_SAM"/>
    <property type="match status" value="1"/>
</dbReference>
<evidence type="ECO:0000313" key="10">
    <source>
        <dbReference type="EMBL" id="SUZ92278.1"/>
    </source>
</evidence>
<dbReference type="NCBIfam" id="TIGR00089">
    <property type="entry name" value="MiaB/RimO family radical SAM methylthiotransferase"/>
    <property type="match status" value="1"/>
</dbReference>
<evidence type="ECO:0000256" key="5">
    <source>
        <dbReference type="ARBA" id="ARBA00022723"/>
    </source>
</evidence>
<dbReference type="InterPro" id="IPR007197">
    <property type="entry name" value="rSAM"/>
</dbReference>
<dbReference type="SMART" id="SM00729">
    <property type="entry name" value="Elp3"/>
    <property type="match status" value="1"/>
</dbReference>
<dbReference type="EMBL" id="UINC01002046">
    <property type="protein sequence ID" value="SUZ92278.1"/>
    <property type="molecule type" value="Genomic_DNA"/>
</dbReference>
<gene>
    <name evidence="10" type="ORF">METZ01_LOCUS45132</name>
</gene>
<dbReference type="CDD" id="cd01335">
    <property type="entry name" value="Radical_SAM"/>
    <property type="match status" value="1"/>
</dbReference>
<dbReference type="PANTHER" id="PTHR11918">
    <property type="entry name" value="RADICAL SAM PROTEINS"/>
    <property type="match status" value="1"/>
</dbReference>
<feature type="domain" description="MTTase N-terminal" evidence="8">
    <location>
        <begin position="3"/>
        <end position="107"/>
    </location>
</feature>
<proteinExistence type="predicted"/>
<keyword evidence="7" id="KW-0411">Iron-sulfur</keyword>
<reference evidence="10" key="1">
    <citation type="submission" date="2018-05" db="EMBL/GenBank/DDBJ databases">
        <authorList>
            <person name="Lanie J.A."/>
            <person name="Ng W.-L."/>
            <person name="Kazmierczak K.M."/>
            <person name="Andrzejewski T.M."/>
            <person name="Davidsen T.M."/>
            <person name="Wayne K.J."/>
            <person name="Tettelin H."/>
            <person name="Glass J.I."/>
            <person name="Rusch D."/>
            <person name="Podicherti R."/>
            <person name="Tsui H.-C.T."/>
            <person name="Winkler M.E."/>
        </authorList>
    </citation>
    <scope>NUCLEOTIDE SEQUENCE</scope>
</reference>
<dbReference type="InterPro" id="IPR020612">
    <property type="entry name" value="Methylthiotransferase_CS"/>
</dbReference>
<dbReference type="InterPro" id="IPR038135">
    <property type="entry name" value="Methylthiotransferase_N_sf"/>
</dbReference>
<evidence type="ECO:0000256" key="4">
    <source>
        <dbReference type="ARBA" id="ARBA00022691"/>
    </source>
</evidence>
<evidence type="ECO:0000256" key="6">
    <source>
        <dbReference type="ARBA" id="ARBA00023004"/>
    </source>
</evidence>
<keyword evidence="2" id="KW-0004">4Fe-4S</keyword>
<dbReference type="PANTHER" id="PTHR11918:SF45">
    <property type="entry name" value="THREONYLCARBAMOYLADENOSINE TRNA METHYLTHIOTRANSFERASE"/>
    <property type="match status" value="1"/>
</dbReference>
<dbReference type="InterPro" id="IPR058240">
    <property type="entry name" value="rSAM_sf"/>
</dbReference>
<accession>A0A381RMV8</accession>
<dbReference type="InterPro" id="IPR005839">
    <property type="entry name" value="Methylthiotransferase"/>
</dbReference>
<keyword evidence="4" id="KW-0949">S-adenosyl-L-methionine</keyword>
<dbReference type="Pfam" id="PF00919">
    <property type="entry name" value="UPF0004"/>
    <property type="match status" value="1"/>
</dbReference>
<dbReference type="PROSITE" id="PS51918">
    <property type="entry name" value="RADICAL_SAM"/>
    <property type="match status" value="1"/>
</dbReference>
<evidence type="ECO:0000256" key="2">
    <source>
        <dbReference type="ARBA" id="ARBA00022485"/>
    </source>
</evidence>
<keyword evidence="6" id="KW-0408">Iron</keyword>
<dbReference type="GO" id="GO:0046872">
    <property type="term" value="F:metal ion binding"/>
    <property type="evidence" value="ECO:0007669"/>
    <property type="project" value="UniProtKB-KW"/>
</dbReference>
<dbReference type="GO" id="GO:0035598">
    <property type="term" value="F:tRNA (N(6)-L-threonylcarbamoyladenosine(37)-C(2))-methylthiotransferase activity"/>
    <property type="evidence" value="ECO:0007669"/>
    <property type="project" value="TreeGrafter"/>
</dbReference>
<dbReference type="SFLD" id="SFLDG01082">
    <property type="entry name" value="B12-binding_domain_containing"/>
    <property type="match status" value="1"/>
</dbReference>
<dbReference type="InterPro" id="IPR006467">
    <property type="entry name" value="MiaB-like_bact"/>
</dbReference>
<dbReference type="PROSITE" id="PS51449">
    <property type="entry name" value="MTTASE_N"/>
    <property type="match status" value="1"/>
</dbReference>
<dbReference type="GO" id="GO:0051539">
    <property type="term" value="F:4 iron, 4 sulfur cluster binding"/>
    <property type="evidence" value="ECO:0007669"/>
    <property type="project" value="UniProtKB-KW"/>
</dbReference>
<keyword evidence="5" id="KW-0479">Metal-binding</keyword>
<protein>
    <submittedName>
        <fullName evidence="10">Uncharacterized protein</fullName>
    </submittedName>
</protein>
<sequence length="415" mass="47528">MSKKSEVITFGCRLNIYESEIIMQDLKKNVVTNTSVFNSCAVTSDSVKQIKREIRKKRKESPNRKIVVTGCAAQIEPETFQRMPEVDQVIGNIEKRHIHSNLEKNNRVEVQDIMSLNNSLNSLKKGYSDRTRAFVEIQNGCNHRCTFCIIPYGRGNLRSKKSKSITKEIKTLIVEGHKEIILTGVDIASWGQDFEKEGKLGELVKDILKELPKLERLRLSTMDVIGFDNILIENITQNDRILPHIHLSLQSGDNMILKRMKRRHSREEAINLCNRLKKVRPEISFGADLIVGFPTESEEMFQNTLKIVDECRLDWIHVFPFSPRPGTPAAKMPQIDISVIRERARILRSKAHNKKKTHLAGLVGHKKEVFIEKNNKGYTNQFAPIKLLENKLDYGKSINALIIDADDDFGYAIRV</sequence>
<dbReference type="AlphaFoldDB" id="A0A381RMV8"/>
<dbReference type="PROSITE" id="PS01278">
    <property type="entry name" value="MTTASE_RADICAL"/>
    <property type="match status" value="1"/>
</dbReference>
<dbReference type="SFLD" id="SFLDS00029">
    <property type="entry name" value="Radical_SAM"/>
    <property type="match status" value="1"/>
</dbReference>
<dbReference type="FunFam" id="3.80.30.20:FF:000001">
    <property type="entry name" value="tRNA-2-methylthio-N(6)-dimethylallyladenosine synthase 2"/>
    <property type="match status" value="1"/>
</dbReference>
<dbReference type="InterPro" id="IPR013848">
    <property type="entry name" value="Methylthiotransferase_N"/>
</dbReference>
<dbReference type="SUPFAM" id="SSF102114">
    <property type="entry name" value="Radical SAM enzymes"/>
    <property type="match status" value="1"/>
</dbReference>
<feature type="domain" description="Radical SAM core" evidence="9">
    <location>
        <begin position="127"/>
        <end position="359"/>
    </location>
</feature>
<evidence type="ECO:0000256" key="7">
    <source>
        <dbReference type="ARBA" id="ARBA00023014"/>
    </source>
</evidence>
<comment type="cofactor">
    <cofactor evidence="1">
        <name>[4Fe-4S] cluster</name>
        <dbReference type="ChEBI" id="CHEBI:49883"/>
    </cofactor>
</comment>
<dbReference type="Gene3D" id="3.80.30.20">
    <property type="entry name" value="tm_1862 like domain"/>
    <property type="match status" value="1"/>
</dbReference>
<evidence type="ECO:0000259" key="8">
    <source>
        <dbReference type="PROSITE" id="PS51449"/>
    </source>
</evidence>
<dbReference type="Gene3D" id="3.40.50.12160">
    <property type="entry name" value="Methylthiotransferase, N-terminal domain"/>
    <property type="match status" value="1"/>
</dbReference>
<dbReference type="NCBIfam" id="TIGR01579">
    <property type="entry name" value="MiaB-like-C"/>
    <property type="match status" value="1"/>
</dbReference>
<dbReference type="InterPro" id="IPR023404">
    <property type="entry name" value="rSAM_horseshoe"/>
</dbReference>